<protein>
    <recommendedName>
        <fullName evidence="1">DUF7511 domain-containing protein</fullName>
    </recommendedName>
</protein>
<accession>A0ABT2QA84</accession>
<keyword evidence="3" id="KW-1185">Reference proteome</keyword>
<reference evidence="2 3" key="1">
    <citation type="submission" date="2022-09" db="EMBL/GenBank/DDBJ databases">
        <title>Enrichment on poylsaccharides allowed isolation of novel metabolic and taxonomic groups of Haloarchaea.</title>
        <authorList>
            <person name="Sorokin D.Y."/>
            <person name="Elcheninov A.G."/>
            <person name="Khizhniak T.V."/>
            <person name="Kolganova T.V."/>
            <person name="Kublanov I.V."/>
        </authorList>
    </citation>
    <scope>NUCLEOTIDE SEQUENCE [LARGE SCALE GENOMIC DNA]</scope>
    <source>
        <strain evidence="2 3">AArc-m2/3/4</strain>
    </source>
</reference>
<dbReference type="RefSeq" id="WP_338006971.1">
    <property type="nucleotide sequence ID" value="NZ_JAOPKB010000001.1"/>
</dbReference>
<dbReference type="EMBL" id="JAOPKB010000001">
    <property type="protein sequence ID" value="MCU4971828.1"/>
    <property type="molecule type" value="Genomic_DNA"/>
</dbReference>
<name>A0ABT2QA84_9EURY</name>
<gene>
    <name evidence="2" type="ORF">OB955_03630</name>
</gene>
<evidence type="ECO:0000313" key="2">
    <source>
        <dbReference type="EMBL" id="MCU4971828.1"/>
    </source>
</evidence>
<evidence type="ECO:0000259" key="1">
    <source>
        <dbReference type="Pfam" id="PF24351"/>
    </source>
</evidence>
<proteinExistence type="predicted"/>
<evidence type="ECO:0000313" key="3">
    <source>
        <dbReference type="Proteomes" id="UP001320972"/>
    </source>
</evidence>
<dbReference type="InterPro" id="IPR055933">
    <property type="entry name" value="DUF7511"/>
</dbReference>
<dbReference type="Proteomes" id="UP001320972">
    <property type="component" value="Unassembled WGS sequence"/>
</dbReference>
<sequence>MTTAETPVGHTDDEQRRPDIRLELLTDDGEIWTVVPVETTGDEQLTRWLSVDANVLCDLEAWR</sequence>
<comment type="caution">
    <text evidence="2">The sequence shown here is derived from an EMBL/GenBank/DDBJ whole genome shotgun (WGS) entry which is preliminary data.</text>
</comment>
<dbReference type="Pfam" id="PF24351">
    <property type="entry name" value="DUF7511"/>
    <property type="match status" value="1"/>
</dbReference>
<organism evidence="2 3">
    <name type="scientific">Natronoglomus mannanivorans</name>
    <dbReference type="NCBI Taxonomy" id="2979990"/>
    <lineage>
        <taxon>Archaea</taxon>
        <taxon>Methanobacteriati</taxon>
        <taxon>Methanobacteriota</taxon>
        <taxon>Stenosarchaea group</taxon>
        <taxon>Halobacteria</taxon>
        <taxon>Halobacteriales</taxon>
        <taxon>Natrialbaceae</taxon>
        <taxon>Natronoglomus</taxon>
    </lineage>
</organism>
<feature type="domain" description="DUF7511" evidence="1">
    <location>
        <begin position="27"/>
        <end position="63"/>
    </location>
</feature>